<dbReference type="PANTHER" id="PTHR44215">
    <property type="entry name" value="WD REPEAT-CONTAINING PROTEIN 75"/>
    <property type="match status" value="1"/>
</dbReference>
<keyword evidence="6" id="KW-0804">Transcription</keyword>
<organism evidence="10 11">
    <name type="scientific">Polyplosphaeria fusca</name>
    <dbReference type="NCBI Taxonomy" id="682080"/>
    <lineage>
        <taxon>Eukaryota</taxon>
        <taxon>Fungi</taxon>
        <taxon>Dikarya</taxon>
        <taxon>Ascomycota</taxon>
        <taxon>Pezizomycotina</taxon>
        <taxon>Dothideomycetes</taxon>
        <taxon>Pleosporomycetidae</taxon>
        <taxon>Pleosporales</taxon>
        <taxon>Tetraplosphaeriaceae</taxon>
        <taxon>Polyplosphaeria</taxon>
    </lineage>
</organism>
<keyword evidence="4 8" id="KW-0853">WD repeat</keyword>
<dbReference type="Pfam" id="PF23869">
    <property type="entry name" value="Beta-prop_WDR75_1st"/>
    <property type="match status" value="1"/>
</dbReference>
<dbReference type="GO" id="GO:0006364">
    <property type="term" value="P:rRNA processing"/>
    <property type="evidence" value="ECO:0007669"/>
    <property type="project" value="UniProtKB-KW"/>
</dbReference>
<keyword evidence="11" id="KW-1185">Reference proteome</keyword>
<dbReference type="Proteomes" id="UP000799444">
    <property type="component" value="Unassembled WGS sequence"/>
</dbReference>
<feature type="region of interest" description="Disordered" evidence="9">
    <location>
        <begin position="1"/>
        <end position="38"/>
    </location>
</feature>
<dbReference type="SUPFAM" id="SSF69322">
    <property type="entry name" value="Tricorn protease domain 2"/>
    <property type="match status" value="1"/>
</dbReference>
<dbReference type="EMBL" id="ML996111">
    <property type="protein sequence ID" value="KAF2738188.1"/>
    <property type="molecule type" value="Genomic_DNA"/>
</dbReference>
<dbReference type="GO" id="GO:0003723">
    <property type="term" value="F:RNA binding"/>
    <property type="evidence" value="ECO:0007669"/>
    <property type="project" value="InterPro"/>
</dbReference>
<protein>
    <submittedName>
        <fullName evidence="10">WD40 repeat-like protein</fullName>
    </submittedName>
</protein>
<dbReference type="AlphaFoldDB" id="A0A9P4R7D7"/>
<dbReference type="InterPro" id="IPR001680">
    <property type="entry name" value="WD40_rpt"/>
</dbReference>
<evidence type="ECO:0000256" key="1">
    <source>
        <dbReference type="ARBA" id="ARBA00004604"/>
    </source>
</evidence>
<evidence type="ECO:0000313" key="10">
    <source>
        <dbReference type="EMBL" id="KAF2738188.1"/>
    </source>
</evidence>
<evidence type="ECO:0000256" key="9">
    <source>
        <dbReference type="SAM" id="MobiDB-lite"/>
    </source>
</evidence>
<evidence type="ECO:0000256" key="6">
    <source>
        <dbReference type="ARBA" id="ARBA00023163"/>
    </source>
</evidence>
<evidence type="ECO:0000256" key="7">
    <source>
        <dbReference type="ARBA" id="ARBA00023242"/>
    </source>
</evidence>
<dbReference type="InterPro" id="IPR015943">
    <property type="entry name" value="WD40/YVTN_repeat-like_dom_sf"/>
</dbReference>
<proteinExistence type="predicted"/>
<dbReference type="InterPro" id="IPR036322">
    <property type="entry name" value="WD40_repeat_dom_sf"/>
</dbReference>
<feature type="repeat" description="WD" evidence="8">
    <location>
        <begin position="310"/>
        <end position="351"/>
    </location>
</feature>
<dbReference type="GO" id="GO:0032040">
    <property type="term" value="C:small-subunit processome"/>
    <property type="evidence" value="ECO:0007669"/>
    <property type="project" value="InterPro"/>
</dbReference>
<dbReference type="InterPro" id="IPR053826">
    <property type="entry name" value="WDR75"/>
</dbReference>
<dbReference type="PANTHER" id="PTHR44215:SF1">
    <property type="entry name" value="WD REPEAT-CONTAINING PROTEIN 75"/>
    <property type="match status" value="1"/>
</dbReference>
<evidence type="ECO:0000256" key="5">
    <source>
        <dbReference type="ARBA" id="ARBA00022737"/>
    </source>
</evidence>
<dbReference type="PROSITE" id="PS50294">
    <property type="entry name" value="WD_REPEATS_REGION"/>
    <property type="match status" value="1"/>
</dbReference>
<dbReference type="GO" id="GO:0045943">
    <property type="term" value="P:positive regulation of transcription by RNA polymerase I"/>
    <property type="evidence" value="ECO:0007669"/>
    <property type="project" value="InterPro"/>
</dbReference>
<evidence type="ECO:0000256" key="3">
    <source>
        <dbReference type="ARBA" id="ARBA00022552"/>
    </source>
</evidence>
<keyword evidence="3" id="KW-0698">rRNA processing</keyword>
<evidence type="ECO:0000256" key="2">
    <source>
        <dbReference type="ARBA" id="ARBA00022517"/>
    </source>
</evidence>
<dbReference type="Gene3D" id="2.130.10.10">
    <property type="entry name" value="YVTN repeat-like/Quinoprotein amine dehydrogenase"/>
    <property type="match status" value="2"/>
</dbReference>
<dbReference type="GO" id="GO:2000234">
    <property type="term" value="P:positive regulation of rRNA processing"/>
    <property type="evidence" value="ECO:0007669"/>
    <property type="project" value="TreeGrafter"/>
</dbReference>
<keyword evidence="5" id="KW-0677">Repeat</keyword>
<reference evidence="10" key="1">
    <citation type="journal article" date="2020" name="Stud. Mycol.">
        <title>101 Dothideomycetes genomes: a test case for predicting lifestyles and emergence of pathogens.</title>
        <authorList>
            <person name="Haridas S."/>
            <person name="Albert R."/>
            <person name="Binder M."/>
            <person name="Bloem J."/>
            <person name="Labutti K."/>
            <person name="Salamov A."/>
            <person name="Andreopoulos B."/>
            <person name="Baker S."/>
            <person name="Barry K."/>
            <person name="Bills G."/>
            <person name="Bluhm B."/>
            <person name="Cannon C."/>
            <person name="Castanera R."/>
            <person name="Culley D."/>
            <person name="Daum C."/>
            <person name="Ezra D."/>
            <person name="Gonzalez J."/>
            <person name="Henrissat B."/>
            <person name="Kuo A."/>
            <person name="Liang C."/>
            <person name="Lipzen A."/>
            <person name="Lutzoni F."/>
            <person name="Magnuson J."/>
            <person name="Mondo S."/>
            <person name="Nolan M."/>
            <person name="Ohm R."/>
            <person name="Pangilinan J."/>
            <person name="Park H.-J."/>
            <person name="Ramirez L."/>
            <person name="Alfaro M."/>
            <person name="Sun H."/>
            <person name="Tritt A."/>
            <person name="Yoshinaga Y."/>
            <person name="Zwiers L.-H."/>
            <person name="Turgeon B."/>
            <person name="Goodwin S."/>
            <person name="Spatafora J."/>
            <person name="Crous P."/>
            <person name="Grigoriev I."/>
        </authorList>
    </citation>
    <scope>NUCLEOTIDE SEQUENCE</scope>
    <source>
        <strain evidence="10">CBS 125425</strain>
    </source>
</reference>
<dbReference type="CDD" id="cd23952">
    <property type="entry name" value="Utp17_CTD"/>
    <property type="match status" value="1"/>
</dbReference>
<comment type="caution">
    <text evidence="10">The sequence shown here is derived from an EMBL/GenBank/DDBJ whole genome shotgun (WGS) entry which is preliminary data.</text>
</comment>
<evidence type="ECO:0000256" key="4">
    <source>
        <dbReference type="ARBA" id="ARBA00022574"/>
    </source>
</evidence>
<gene>
    <name evidence="10" type="ORF">EJ04DRAFT_429480</name>
</gene>
<comment type="subcellular location">
    <subcellularLocation>
        <location evidence="1">Nucleus</location>
        <location evidence="1">Nucleolus</location>
    </subcellularLocation>
</comment>
<feature type="compositionally biased region" description="Basic and acidic residues" evidence="9">
    <location>
        <begin position="1"/>
        <end position="15"/>
    </location>
</feature>
<dbReference type="SUPFAM" id="SSF50978">
    <property type="entry name" value="WD40 repeat-like"/>
    <property type="match status" value="1"/>
</dbReference>
<feature type="compositionally biased region" description="Low complexity" evidence="9">
    <location>
        <begin position="29"/>
        <end position="38"/>
    </location>
</feature>
<evidence type="ECO:0000313" key="11">
    <source>
        <dbReference type="Proteomes" id="UP000799444"/>
    </source>
</evidence>
<keyword evidence="2" id="KW-0690">Ribosome biogenesis</keyword>
<keyword evidence="7" id="KW-0539">Nucleus</keyword>
<dbReference type="SMART" id="SM00320">
    <property type="entry name" value="WD40"/>
    <property type="match status" value="4"/>
</dbReference>
<accession>A0A9P4R7D7</accession>
<evidence type="ECO:0000256" key="8">
    <source>
        <dbReference type="PROSITE-ProRule" id="PRU00221"/>
    </source>
</evidence>
<dbReference type="PROSITE" id="PS50082">
    <property type="entry name" value="WD_REPEATS_2"/>
    <property type="match status" value="1"/>
</dbReference>
<sequence length="941" mass="104052">MQDQTGESKSKRHYGDTAIEAVPAKKSKSQSSKAKGKASWALSPPVGGWFLPQDPVFSVDEKYLFQAFDTSVCIYATESSLLVNSISTGSRFLTGIALSTSTHDHIYLATSDGIVSLWNWNDNTRIARWDIGINIHQIVARTQPGTTQDFVYCHEIGKRHAISVHALRTKAQASPMESKQIFKTNSTVIGIEVLLHGKVVIAACRSSIFIGKRLHSYKTELQDFEYVWREFQVSNRITTFNAYLRLPQSSARTADPLLEQRDNVDLAIGDDQGVIHLFEDLLSSLVRIEKASKSKSAIDAASDGLNPKRLHWHREAVGSLKWSKDGNYLISGGFETVLVIWQLSTGTQQTLPHLTAAVESIVVSPLGASYAVTLANNSIVILSTTELQAKSNIVGVQSRRVDHEQMPRESSSSEQSFDFAIFAHVPMVIDPKKPTHMLLSVPSSQPRQRRYKPYAPQSYLQTFDIATQQYVSRQALTRNNATDPNTGPERTLILEPNTKFIQASADGEWLATVDEWIPPQPDMGFIEEGVPEFNEEERIFRREVYLKIWRRDEKKASWTLQTRIDAPHLLQGLGISTQLHDLVSDPSQSRFVSIGEDQIVRFWKPKTRRKDGVIVRGADNGEGLVNWSLEHAATLSGRLDILDAGPLPQNALDSRKSLLAFSSDGSVLAVAVSGTSESDTGVLHILDADTGSIRRSVSELDLNNLQCLAIVGHHIVVVTDCIVLWDIVVDELVYCNPLAMPGVERRGGNSLARLVSNERDGTFAVAYPQFQKNIESKSRGARYFKKASTKVSVYDPSNPKPQWTTTIPGVLLSLIAAKDNTGYLALDASASIRRLSPKTSGSQLITPPPELEPPIVAVRMSKVEAEETRDDSAEETALSGNVLRAFEDLLRNAENDKPVVRPEQLQQIFEAGPSHALPPVKELLSSVVELYARKPRADTAA</sequence>
<name>A0A9P4R7D7_9PLEO</name>
<dbReference type="OrthoDB" id="4096at2759"/>